<keyword evidence="8" id="KW-1185">Reference proteome</keyword>
<evidence type="ECO:0000256" key="2">
    <source>
        <dbReference type="ARBA" id="ARBA00022692"/>
    </source>
</evidence>
<feature type="transmembrane region" description="Helical" evidence="5">
    <location>
        <begin position="144"/>
        <end position="163"/>
    </location>
</feature>
<comment type="subcellular location">
    <subcellularLocation>
        <location evidence="1">Membrane</location>
        <topology evidence="1">Multi-pass membrane protein</topology>
    </subcellularLocation>
</comment>
<evidence type="ECO:0000256" key="5">
    <source>
        <dbReference type="SAM" id="Phobius"/>
    </source>
</evidence>
<reference evidence="7 8" key="1">
    <citation type="journal article" date="2016" name="Arch. Microbiol.">
        <title>Streptomyces zhihengii sp. nov., isolated from rhizospheric soil of Psammosilene tunicoides.</title>
        <authorList>
            <person name="Huang M.J."/>
            <person name="Fei J.J."/>
            <person name="Salam N."/>
            <person name="Kim C.J."/>
            <person name="Hozzein W.N."/>
            <person name="Xiao M."/>
            <person name="Huang H.Q."/>
            <person name="Li W.J."/>
        </authorList>
    </citation>
    <scope>NUCLEOTIDE SEQUENCE [LARGE SCALE GENOMIC DNA]</scope>
    <source>
        <strain evidence="7 8">YIM T102</strain>
    </source>
</reference>
<dbReference type="EMBL" id="JAFEJA010000001">
    <property type="protein sequence ID" value="MBM9620883.1"/>
    <property type="molecule type" value="Genomic_DNA"/>
</dbReference>
<accession>A0ABS2UUY7</accession>
<evidence type="ECO:0000313" key="8">
    <source>
        <dbReference type="Proteomes" id="UP000664109"/>
    </source>
</evidence>
<evidence type="ECO:0000256" key="3">
    <source>
        <dbReference type="ARBA" id="ARBA00022989"/>
    </source>
</evidence>
<name>A0ABS2UUY7_9ACTN</name>
<proteinExistence type="predicted"/>
<feature type="transmembrane region" description="Helical" evidence="5">
    <location>
        <begin position="72"/>
        <end position="94"/>
    </location>
</feature>
<sequence>MTYLMLGCRALLLVVFLAALVGKTRSRAAFAEFRASIVALRLLSRRLSRAAATAVVAVEAVTAVLLVVPATAVAGLALAVALLLAFSAGIVLALRRGDGTATCRCFGASAAPLGLIHVVRNLALAAIGGAGLAAGAWASGWPPHAAGTVVALAVALLGALLVLRLDDLAFLFSDPKRDLS</sequence>
<evidence type="ECO:0000313" key="7">
    <source>
        <dbReference type="EMBL" id="MBM9620883.1"/>
    </source>
</evidence>
<organism evidence="7 8">
    <name type="scientific">Streptomyces zhihengii</name>
    <dbReference type="NCBI Taxonomy" id="1818004"/>
    <lineage>
        <taxon>Bacteria</taxon>
        <taxon>Bacillati</taxon>
        <taxon>Actinomycetota</taxon>
        <taxon>Actinomycetes</taxon>
        <taxon>Kitasatosporales</taxon>
        <taxon>Streptomycetaceae</taxon>
        <taxon>Streptomyces</taxon>
    </lineage>
</organism>
<dbReference type="Proteomes" id="UP000664109">
    <property type="component" value="Unassembled WGS sequence"/>
</dbReference>
<keyword evidence="3 5" id="KW-1133">Transmembrane helix</keyword>
<evidence type="ECO:0000256" key="4">
    <source>
        <dbReference type="ARBA" id="ARBA00023136"/>
    </source>
</evidence>
<evidence type="ECO:0000256" key="1">
    <source>
        <dbReference type="ARBA" id="ARBA00004141"/>
    </source>
</evidence>
<protein>
    <submittedName>
        <fullName evidence="7">Methylamine utilization protein MauE</fullName>
    </submittedName>
</protein>
<feature type="domain" description="Methylamine utilisation protein MauE" evidence="6">
    <location>
        <begin position="1"/>
        <end position="133"/>
    </location>
</feature>
<dbReference type="Pfam" id="PF07291">
    <property type="entry name" value="MauE"/>
    <property type="match status" value="1"/>
</dbReference>
<keyword evidence="2 5" id="KW-0812">Transmembrane</keyword>
<keyword evidence="4 5" id="KW-0472">Membrane</keyword>
<gene>
    <name evidence="7" type="ORF">JE024_19510</name>
</gene>
<evidence type="ECO:0000259" key="6">
    <source>
        <dbReference type="Pfam" id="PF07291"/>
    </source>
</evidence>
<dbReference type="InterPro" id="IPR009908">
    <property type="entry name" value="Methylamine_util_MauE"/>
</dbReference>
<dbReference type="RefSeq" id="WP_205374810.1">
    <property type="nucleotide sequence ID" value="NZ_JAFEJA010000001.1"/>
</dbReference>
<comment type="caution">
    <text evidence="7">The sequence shown here is derived from an EMBL/GenBank/DDBJ whole genome shotgun (WGS) entry which is preliminary data.</text>
</comment>
<feature type="transmembrane region" description="Helical" evidence="5">
    <location>
        <begin position="115"/>
        <end position="138"/>
    </location>
</feature>